<accession>A0A5P2ASC2</accession>
<evidence type="ECO:0000313" key="2">
    <source>
        <dbReference type="Proteomes" id="UP000324106"/>
    </source>
</evidence>
<dbReference type="EMBL" id="CP029194">
    <property type="protein sequence ID" value="QES20458.1"/>
    <property type="molecule type" value="Genomic_DNA"/>
</dbReference>
<protein>
    <submittedName>
        <fullName evidence="1">Uncharacterized protein</fullName>
    </submittedName>
</protein>
<reference evidence="1 2" key="1">
    <citation type="submission" date="2018-05" db="EMBL/GenBank/DDBJ databases">
        <title>Streptomyces venezuelae.</title>
        <authorList>
            <person name="Kim W."/>
            <person name="Lee N."/>
            <person name="Cho B.-K."/>
        </authorList>
    </citation>
    <scope>NUCLEOTIDE SEQUENCE [LARGE SCALE GENOMIC DNA]</scope>
    <source>
        <strain evidence="1 2">ATCC 15068</strain>
    </source>
</reference>
<name>A0A5P2ASC2_STRVZ</name>
<evidence type="ECO:0000313" key="1">
    <source>
        <dbReference type="EMBL" id="QES20458.1"/>
    </source>
</evidence>
<dbReference type="Proteomes" id="UP000324106">
    <property type="component" value="Chromosome"/>
</dbReference>
<dbReference type="RefSeq" id="WP_150267136.1">
    <property type="nucleotide sequence ID" value="NZ_CP029194.1"/>
</dbReference>
<sequence length="238" mass="25162">MTTQTTTQAAAEQEAAEANALLAALEERVRDGDEGVTPQQLAEQRELGLFAHLRAEAAHRKAERAATEATDRQRRALVDQALALVETKADADQVGRAYDRALAALADLVAAVEAHDQAVSEAGRLLRDAECGPINEYVQVDHGEYVTREARPAAATRTAPRVDVSPGSTAFTFGKGIHVPVGTGQVLAVLFSKVAAGDTGKMPSGEPALTAAPITQHVDRHGEQVRRFLARSEGGEAA</sequence>
<proteinExistence type="predicted"/>
<dbReference type="AlphaFoldDB" id="A0A5P2ASC2"/>
<organism evidence="1 2">
    <name type="scientific">Streptomyces venezuelae</name>
    <dbReference type="NCBI Taxonomy" id="54571"/>
    <lineage>
        <taxon>Bacteria</taxon>
        <taxon>Bacillati</taxon>
        <taxon>Actinomycetota</taxon>
        <taxon>Actinomycetes</taxon>
        <taxon>Kitasatosporales</taxon>
        <taxon>Streptomycetaceae</taxon>
        <taxon>Streptomyces</taxon>
    </lineage>
</organism>
<gene>
    <name evidence="1" type="ORF">DEJ46_16120</name>
</gene>